<comment type="caution">
    <text evidence="2">The sequence shown here is derived from an EMBL/GenBank/DDBJ whole genome shotgun (WGS) entry which is preliminary data.</text>
</comment>
<dbReference type="EMBL" id="CADEAL010000617">
    <property type="protein sequence ID" value="CAB1422874.1"/>
    <property type="molecule type" value="Genomic_DNA"/>
</dbReference>
<sequence length="161" mass="17620">MSTRNEETPTRVERAGDKWLVNTPATEAIMAYDRHDSSTKLKLLNQTMFLVVPQGATVHIGDIVLHHLNSDRHDTEIEIMDAFQGHNLTIDTAIQQQLLAEGTRETKGGMLGSKSEDKEGITVIREVSNFSKDPTVKEPCLGAPARPVRPGPDIPLAGGQV</sequence>
<evidence type="ECO:0000313" key="2">
    <source>
        <dbReference type="EMBL" id="CAB1422874.1"/>
    </source>
</evidence>
<name>A0A9N7U118_PLEPL</name>
<dbReference type="Proteomes" id="UP001153269">
    <property type="component" value="Unassembled WGS sequence"/>
</dbReference>
<reference evidence="2" key="1">
    <citation type="submission" date="2020-03" db="EMBL/GenBank/DDBJ databases">
        <authorList>
            <person name="Weist P."/>
        </authorList>
    </citation>
    <scope>NUCLEOTIDE SEQUENCE</scope>
</reference>
<gene>
    <name evidence="2" type="ORF">PLEPLA_LOCUS10792</name>
</gene>
<dbReference type="AlphaFoldDB" id="A0A9N7U118"/>
<organism evidence="2 3">
    <name type="scientific">Pleuronectes platessa</name>
    <name type="common">European plaice</name>
    <dbReference type="NCBI Taxonomy" id="8262"/>
    <lineage>
        <taxon>Eukaryota</taxon>
        <taxon>Metazoa</taxon>
        <taxon>Chordata</taxon>
        <taxon>Craniata</taxon>
        <taxon>Vertebrata</taxon>
        <taxon>Euteleostomi</taxon>
        <taxon>Actinopterygii</taxon>
        <taxon>Neopterygii</taxon>
        <taxon>Teleostei</taxon>
        <taxon>Neoteleostei</taxon>
        <taxon>Acanthomorphata</taxon>
        <taxon>Carangaria</taxon>
        <taxon>Pleuronectiformes</taxon>
        <taxon>Pleuronectoidei</taxon>
        <taxon>Pleuronectidae</taxon>
        <taxon>Pleuronectes</taxon>
    </lineage>
</organism>
<evidence type="ECO:0000256" key="1">
    <source>
        <dbReference type="SAM" id="MobiDB-lite"/>
    </source>
</evidence>
<evidence type="ECO:0000313" key="3">
    <source>
        <dbReference type="Proteomes" id="UP001153269"/>
    </source>
</evidence>
<proteinExistence type="predicted"/>
<protein>
    <submittedName>
        <fullName evidence="2">Uncharacterized protein</fullName>
    </submittedName>
</protein>
<keyword evidence="3" id="KW-1185">Reference proteome</keyword>
<feature type="region of interest" description="Disordered" evidence="1">
    <location>
        <begin position="134"/>
        <end position="161"/>
    </location>
</feature>
<accession>A0A9N7U118</accession>